<gene>
    <name evidence="1" type="ORF">T11_1624</name>
</gene>
<sequence>MFTYVDRYPYKSVKLADPMRNSHDMKLNTSYP</sequence>
<keyword evidence="2" id="KW-1185">Reference proteome</keyword>
<accession>A0A0V1GAA7</accession>
<proteinExistence type="predicted"/>
<comment type="caution">
    <text evidence="1">The sequence shown here is derived from an EMBL/GenBank/DDBJ whole genome shotgun (WGS) entry which is preliminary data.</text>
</comment>
<name>A0A0V1GAA7_9BILA</name>
<dbReference type="OrthoDB" id="10389836at2759"/>
<dbReference type="Proteomes" id="UP000055024">
    <property type="component" value="Unassembled WGS sequence"/>
</dbReference>
<evidence type="ECO:0000313" key="1">
    <source>
        <dbReference type="EMBL" id="KRY95188.1"/>
    </source>
</evidence>
<dbReference type="EMBL" id="JYDP01004068">
    <property type="protein sequence ID" value="KRY95188.1"/>
    <property type="molecule type" value="Genomic_DNA"/>
</dbReference>
<reference evidence="1 2" key="1">
    <citation type="submission" date="2015-01" db="EMBL/GenBank/DDBJ databases">
        <title>Evolution of Trichinella species and genotypes.</title>
        <authorList>
            <person name="Korhonen P.K."/>
            <person name="Edoardo P."/>
            <person name="Giuseppe L.R."/>
            <person name="Gasser R.B."/>
        </authorList>
    </citation>
    <scope>NUCLEOTIDE SEQUENCE [LARGE SCALE GENOMIC DNA]</scope>
    <source>
        <strain evidence="1">ISS1029</strain>
    </source>
</reference>
<dbReference type="AlphaFoldDB" id="A0A0V1GAA7"/>
<protein>
    <submittedName>
        <fullName evidence="1">Uncharacterized protein</fullName>
    </submittedName>
</protein>
<evidence type="ECO:0000313" key="2">
    <source>
        <dbReference type="Proteomes" id="UP000055024"/>
    </source>
</evidence>
<organism evidence="1 2">
    <name type="scientific">Trichinella zimbabwensis</name>
    <dbReference type="NCBI Taxonomy" id="268475"/>
    <lineage>
        <taxon>Eukaryota</taxon>
        <taxon>Metazoa</taxon>
        <taxon>Ecdysozoa</taxon>
        <taxon>Nematoda</taxon>
        <taxon>Enoplea</taxon>
        <taxon>Dorylaimia</taxon>
        <taxon>Trichinellida</taxon>
        <taxon>Trichinellidae</taxon>
        <taxon>Trichinella</taxon>
    </lineage>
</organism>